<comment type="pathway">
    <text evidence="2">Organic acid metabolism; glycolate biosynthesis; glycolate from 2-phosphoglycolate: step 1/1.</text>
</comment>
<organism evidence="5 6">
    <name type="scientific">Solidesulfovibrio carbinolicus</name>
    <dbReference type="NCBI Taxonomy" id="296842"/>
    <lineage>
        <taxon>Bacteria</taxon>
        <taxon>Pseudomonadati</taxon>
        <taxon>Thermodesulfobacteriota</taxon>
        <taxon>Desulfovibrionia</taxon>
        <taxon>Desulfovibrionales</taxon>
        <taxon>Desulfovibrionaceae</taxon>
        <taxon>Solidesulfovibrio</taxon>
    </lineage>
</organism>
<dbReference type="PANTHER" id="PTHR43434">
    <property type="entry name" value="PHOSPHOGLYCOLATE PHOSPHATASE"/>
    <property type="match status" value="1"/>
</dbReference>
<dbReference type="PANTHER" id="PTHR43434:SF1">
    <property type="entry name" value="PHOSPHOGLYCOLATE PHOSPHATASE"/>
    <property type="match status" value="1"/>
</dbReference>
<dbReference type="InterPro" id="IPR023198">
    <property type="entry name" value="PGP-like_dom2"/>
</dbReference>
<keyword evidence="6" id="KW-1185">Reference proteome</keyword>
<protein>
    <recommendedName>
        <fullName evidence="4">phosphoglycolate phosphatase</fullName>
        <ecNumber evidence="4">3.1.3.18</ecNumber>
    </recommendedName>
</protein>
<comment type="catalytic activity">
    <reaction evidence="1">
        <text>2-phosphoglycolate + H2O = glycolate + phosphate</text>
        <dbReference type="Rhea" id="RHEA:14369"/>
        <dbReference type="ChEBI" id="CHEBI:15377"/>
        <dbReference type="ChEBI" id="CHEBI:29805"/>
        <dbReference type="ChEBI" id="CHEBI:43474"/>
        <dbReference type="ChEBI" id="CHEBI:58033"/>
        <dbReference type="EC" id="3.1.3.18"/>
    </reaction>
</comment>
<dbReference type="EMBL" id="CP026538">
    <property type="protein sequence ID" value="QAZ67622.1"/>
    <property type="molecule type" value="Genomic_DNA"/>
</dbReference>
<keyword evidence="5" id="KW-0378">Hydrolase</keyword>
<dbReference type="KEGG" id="dcb:C3Y92_10445"/>
<dbReference type="InterPro" id="IPR050155">
    <property type="entry name" value="HAD-like_hydrolase_sf"/>
</dbReference>
<dbReference type="Gene3D" id="3.40.50.1000">
    <property type="entry name" value="HAD superfamily/HAD-like"/>
    <property type="match status" value="1"/>
</dbReference>
<evidence type="ECO:0000256" key="3">
    <source>
        <dbReference type="ARBA" id="ARBA00006171"/>
    </source>
</evidence>
<name>A0A4V0YQV5_9BACT</name>
<dbReference type="SFLD" id="SFLDG01129">
    <property type="entry name" value="C1.5:_HAD__Beta-PGM__Phosphata"/>
    <property type="match status" value="1"/>
</dbReference>
<dbReference type="GO" id="GO:0006281">
    <property type="term" value="P:DNA repair"/>
    <property type="evidence" value="ECO:0007669"/>
    <property type="project" value="TreeGrafter"/>
</dbReference>
<gene>
    <name evidence="5" type="ORF">C3Y92_10445</name>
</gene>
<evidence type="ECO:0000256" key="2">
    <source>
        <dbReference type="ARBA" id="ARBA00004818"/>
    </source>
</evidence>
<dbReference type="GO" id="GO:0008967">
    <property type="term" value="F:phosphoglycolate phosphatase activity"/>
    <property type="evidence" value="ECO:0007669"/>
    <property type="project" value="UniProtKB-EC"/>
</dbReference>
<dbReference type="InterPro" id="IPR041492">
    <property type="entry name" value="HAD_2"/>
</dbReference>
<dbReference type="EC" id="3.1.3.18" evidence="4"/>
<comment type="similarity">
    <text evidence="3">Belongs to the HAD-like hydrolase superfamily. CbbY/CbbZ/Gph/YieH family.</text>
</comment>
<sequence length="221" mass="24695">MYVCNPAAPPEFLARLSGVIFDCDGVLVDSRDANRMYYNLIREGIGMLPITPEEEDYVHMHAVGECLDRIIPAERREEAEEVRRNLDYRDIFPYIFLEDGLVELLETLDGLGVRMAVHTNRTNTVELLLAHFEIDRFFSPVIAAGALKRPKPDPEGVHRILADWQFPKDAVAYIGDSALDERSAAAAGIAFWSYKNPGLAAAMHLSDFDSLRVCLAGLTAK</sequence>
<accession>A0A4V0YQV5</accession>
<dbReference type="InterPro" id="IPR023214">
    <property type="entry name" value="HAD_sf"/>
</dbReference>
<reference evidence="5 6" key="1">
    <citation type="submission" date="2018-02" db="EMBL/GenBank/DDBJ databases">
        <title>Genome sequence of Desulfovibrio carbinolicus DSM 3852.</title>
        <authorList>
            <person name="Wilbanks E."/>
            <person name="Skennerton C.T."/>
            <person name="Orphan V.J."/>
        </authorList>
    </citation>
    <scope>NUCLEOTIDE SEQUENCE [LARGE SCALE GENOMIC DNA]</scope>
    <source>
        <strain evidence="5 6">DSM 3852</strain>
    </source>
</reference>
<dbReference type="RefSeq" id="WP_129352366.1">
    <property type="nucleotide sequence ID" value="NZ_CP026538.1"/>
</dbReference>
<dbReference type="Gene3D" id="1.10.150.240">
    <property type="entry name" value="Putative phosphatase, domain 2"/>
    <property type="match status" value="1"/>
</dbReference>
<dbReference type="Pfam" id="PF13419">
    <property type="entry name" value="HAD_2"/>
    <property type="match status" value="1"/>
</dbReference>
<dbReference type="OrthoDB" id="9793014at2"/>
<evidence type="ECO:0000313" key="5">
    <source>
        <dbReference type="EMBL" id="QAZ67622.1"/>
    </source>
</evidence>
<evidence type="ECO:0000256" key="4">
    <source>
        <dbReference type="ARBA" id="ARBA00013078"/>
    </source>
</evidence>
<dbReference type="SFLD" id="SFLDS00003">
    <property type="entry name" value="Haloacid_Dehalogenase"/>
    <property type="match status" value="1"/>
</dbReference>
<dbReference type="GO" id="GO:0005829">
    <property type="term" value="C:cytosol"/>
    <property type="evidence" value="ECO:0007669"/>
    <property type="project" value="TreeGrafter"/>
</dbReference>
<proteinExistence type="inferred from homology"/>
<dbReference type="Proteomes" id="UP000293296">
    <property type="component" value="Chromosome"/>
</dbReference>
<dbReference type="InterPro" id="IPR036412">
    <property type="entry name" value="HAD-like_sf"/>
</dbReference>
<evidence type="ECO:0000313" key="6">
    <source>
        <dbReference type="Proteomes" id="UP000293296"/>
    </source>
</evidence>
<evidence type="ECO:0000256" key="1">
    <source>
        <dbReference type="ARBA" id="ARBA00000830"/>
    </source>
</evidence>
<dbReference type="AlphaFoldDB" id="A0A4V0YQV5"/>
<dbReference type="SUPFAM" id="SSF56784">
    <property type="entry name" value="HAD-like"/>
    <property type="match status" value="1"/>
</dbReference>